<evidence type="ECO:0000313" key="6">
    <source>
        <dbReference type="EMBL" id="OLL23737.1"/>
    </source>
</evidence>
<gene>
    <name evidence="6" type="ORF">NEOLI_005010</name>
</gene>
<evidence type="ECO:0000256" key="2">
    <source>
        <dbReference type="ARBA" id="ARBA00022692"/>
    </source>
</evidence>
<evidence type="ECO:0000256" key="1">
    <source>
        <dbReference type="ARBA" id="ARBA00004141"/>
    </source>
</evidence>
<dbReference type="GO" id="GO:0015174">
    <property type="term" value="F:basic amino acid transmembrane transporter activity"/>
    <property type="evidence" value="ECO:0007669"/>
    <property type="project" value="EnsemblFungi"/>
</dbReference>
<accession>A0A1U7LM60</accession>
<proteinExistence type="predicted"/>
<evidence type="ECO:0000256" key="5">
    <source>
        <dbReference type="SAM" id="Phobius"/>
    </source>
</evidence>
<feature type="non-terminal residue" evidence="6">
    <location>
        <position position="274"/>
    </location>
</feature>
<dbReference type="PANTHER" id="PTHR16201:SF44">
    <property type="entry name" value="SEVEN TRANSMEMBRANE PROTEIN 1"/>
    <property type="match status" value="1"/>
</dbReference>
<dbReference type="OMA" id="LIMNASW"/>
<comment type="caution">
    <text evidence="6">The sequence shown here is derived from an EMBL/GenBank/DDBJ whole genome shotgun (WGS) entry which is preliminary data.</text>
</comment>
<dbReference type="GO" id="GO:0034486">
    <property type="term" value="P:vacuolar transmembrane transport"/>
    <property type="evidence" value="ECO:0007669"/>
    <property type="project" value="EnsemblFungi"/>
</dbReference>
<evidence type="ECO:0000256" key="3">
    <source>
        <dbReference type="ARBA" id="ARBA00022989"/>
    </source>
</evidence>
<reference evidence="6 7" key="1">
    <citation type="submission" date="2016-04" db="EMBL/GenBank/DDBJ databases">
        <title>Evolutionary innovation and constraint leading to complex multicellularity in the Ascomycota.</title>
        <authorList>
            <person name="Cisse O."/>
            <person name="Nguyen A."/>
            <person name="Hewitt D.A."/>
            <person name="Jedd G."/>
            <person name="Stajich J.E."/>
        </authorList>
    </citation>
    <scope>NUCLEOTIDE SEQUENCE [LARGE SCALE GENOMIC DNA]</scope>
    <source>
        <strain evidence="6 7">DAH-3</strain>
    </source>
</reference>
<feature type="transmembrane region" description="Helical" evidence="5">
    <location>
        <begin position="39"/>
        <end position="60"/>
    </location>
</feature>
<keyword evidence="4 5" id="KW-0472">Membrane</keyword>
<dbReference type="PANTHER" id="PTHR16201">
    <property type="entry name" value="SEVEN TRANSMEMBRANE PROTEIN 1-RELATED"/>
    <property type="match status" value="1"/>
</dbReference>
<keyword evidence="2 5" id="KW-0812">Transmembrane</keyword>
<keyword evidence="3 5" id="KW-1133">Transmembrane helix</keyword>
<feature type="transmembrane region" description="Helical" evidence="5">
    <location>
        <begin position="171"/>
        <end position="189"/>
    </location>
</feature>
<dbReference type="EMBL" id="LXFE01001311">
    <property type="protein sequence ID" value="OLL23737.1"/>
    <property type="molecule type" value="Genomic_DNA"/>
</dbReference>
<evidence type="ECO:0000313" key="7">
    <source>
        <dbReference type="Proteomes" id="UP000186594"/>
    </source>
</evidence>
<feature type="transmembrane region" description="Helical" evidence="5">
    <location>
        <begin position="201"/>
        <end position="234"/>
    </location>
</feature>
<keyword evidence="7" id="KW-1185">Reference proteome</keyword>
<dbReference type="SMART" id="SM00679">
    <property type="entry name" value="CTNS"/>
    <property type="match status" value="2"/>
</dbReference>
<comment type="subcellular location">
    <subcellularLocation>
        <location evidence="1">Membrane</location>
        <topology evidence="1">Multi-pass membrane protein</topology>
    </subcellularLocation>
</comment>
<protein>
    <submittedName>
        <fullName evidence="6">Putative vacuolar amino acid transporter YPQ3</fullName>
    </submittedName>
</protein>
<feature type="transmembrane region" description="Helical" evidence="5">
    <location>
        <begin position="246"/>
        <end position="269"/>
    </location>
</feature>
<dbReference type="STRING" id="1198029.A0A1U7LM60"/>
<sequence length="274" mass="29883">MAANPCSGITGAVSLACWVVVLAPQLLENYSRKSAHGISLAFISLWLAGDCLSFLGYAVLPAPSPDTSALNGHLISTVLFLSVYFMVSDAALICQILYYRRRPPSPSPDSQPLLPQKQTSQNNILFNSAAIALAILAGMLSWFIYSRLQQHFGSPHPPAIPPVSNDLVTQLFGWSSALLYLSARIPQIIQNHHNKSCKGILFFWPFVHLIIGLAFLFVAFSTLGNLSFAASILFASTSKTYILANLSWLVGSAGTISTDIIIYIQFILYSDDRQ</sequence>
<dbReference type="InterPro" id="IPR006603">
    <property type="entry name" value="PQ-loop_rpt"/>
</dbReference>
<dbReference type="OrthoDB" id="8048523at2759"/>
<dbReference type="Proteomes" id="UP000186594">
    <property type="component" value="Unassembled WGS sequence"/>
</dbReference>
<feature type="transmembrane region" description="Helical" evidence="5">
    <location>
        <begin position="6"/>
        <end position="27"/>
    </location>
</feature>
<dbReference type="InterPro" id="IPR051415">
    <property type="entry name" value="LAAT-1"/>
</dbReference>
<dbReference type="GO" id="GO:0000329">
    <property type="term" value="C:fungal-type vacuole membrane"/>
    <property type="evidence" value="ECO:0007669"/>
    <property type="project" value="EnsemblFungi"/>
</dbReference>
<evidence type="ECO:0000256" key="4">
    <source>
        <dbReference type="ARBA" id="ARBA00023136"/>
    </source>
</evidence>
<dbReference type="AlphaFoldDB" id="A0A1U7LM60"/>
<dbReference type="Pfam" id="PF04193">
    <property type="entry name" value="PQ-loop"/>
    <property type="match status" value="2"/>
</dbReference>
<feature type="transmembrane region" description="Helical" evidence="5">
    <location>
        <begin position="124"/>
        <end position="145"/>
    </location>
</feature>
<feature type="transmembrane region" description="Helical" evidence="5">
    <location>
        <begin position="72"/>
        <end position="98"/>
    </location>
</feature>
<dbReference type="Gene3D" id="1.20.1280.290">
    <property type="match status" value="2"/>
</dbReference>
<name>A0A1U7LM60_NEOID</name>
<organism evidence="6 7">
    <name type="scientific">Neolecta irregularis (strain DAH-3)</name>
    <dbReference type="NCBI Taxonomy" id="1198029"/>
    <lineage>
        <taxon>Eukaryota</taxon>
        <taxon>Fungi</taxon>
        <taxon>Dikarya</taxon>
        <taxon>Ascomycota</taxon>
        <taxon>Taphrinomycotina</taxon>
        <taxon>Neolectales</taxon>
        <taxon>Neolectaceae</taxon>
        <taxon>Neolecta</taxon>
    </lineage>
</organism>